<dbReference type="RefSeq" id="WP_107674224.1">
    <property type="nucleotide sequence ID" value="NZ_PZKE01000015.1"/>
</dbReference>
<evidence type="ECO:0000313" key="2">
    <source>
        <dbReference type="EMBL" id="PTE13333.1"/>
    </source>
</evidence>
<comment type="caution">
    <text evidence="2">The sequence shown here is derived from an EMBL/GenBank/DDBJ whole genome shotgun (WGS) entry which is preliminary data.</text>
</comment>
<keyword evidence="3" id="KW-1185">Reference proteome</keyword>
<sequence length="76" mass="8027">MTTGKDQDPITRLAEDSLDLAAAGQKAMMDVLTAEMRLLAALVPSAPPEAPATGDDEARRRAEDAAIEDGFDNMPV</sequence>
<gene>
    <name evidence="2" type="ORF">C5F44_14305</name>
</gene>
<reference evidence="2 3" key="1">
    <citation type="submission" date="2018-03" db="EMBL/GenBank/DDBJ databases">
        <title>Rhodobacter blasticus.</title>
        <authorList>
            <person name="Meyer T.E."/>
            <person name="Miller S."/>
            <person name="Lodha T."/>
            <person name="Gandham S."/>
            <person name="Chintalapati S."/>
            <person name="Chintalapati V.R."/>
        </authorList>
    </citation>
    <scope>NUCLEOTIDE SEQUENCE [LARGE SCALE GENOMIC DNA]</scope>
    <source>
        <strain evidence="2 3">DSM 2131</strain>
    </source>
</reference>
<dbReference type="EMBL" id="PZKE01000015">
    <property type="protein sequence ID" value="PTE13333.1"/>
    <property type="molecule type" value="Genomic_DNA"/>
</dbReference>
<name>A0A2T4J652_FUSBL</name>
<evidence type="ECO:0000256" key="1">
    <source>
        <dbReference type="SAM" id="MobiDB-lite"/>
    </source>
</evidence>
<evidence type="ECO:0000313" key="3">
    <source>
        <dbReference type="Proteomes" id="UP000241362"/>
    </source>
</evidence>
<proteinExistence type="predicted"/>
<dbReference type="Proteomes" id="UP000241362">
    <property type="component" value="Unassembled WGS sequence"/>
</dbReference>
<feature type="compositionally biased region" description="Acidic residues" evidence="1">
    <location>
        <begin position="65"/>
        <end position="76"/>
    </location>
</feature>
<dbReference type="AlphaFoldDB" id="A0A2T4J652"/>
<organism evidence="2 3">
    <name type="scientific">Fuscovulum blasticum DSM 2131</name>
    <dbReference type="NCBI Taxonomy" id="1188250"/>
    <lineage>
        <taxon>Bacteria</taxon>
        <taxon>Pseudomonadati</taxon>
        <taxon>Pseudomonadota</taxon>
        <taxon>Alphaproteobacteria</taxon>
        <taxon>Rhodobacterales</taxon>
        <taxon>Paracoccaceae</taxon>
        <taxon>Pseudogemmobacter</taxon>
    </lineage>
</organism>
<accession>A0A2T4J652</accession>
<protein>
    <submittedName>
        <fullName evidence="2">Uncharacterized protein</fullName>
    </submittedName>
</protein>
<feature type="region of interest" description="Disordered" evidence="1">
    <location>
        <begin position="45"/>
        <end position="76"/>
    </location>
</feature>